<dbReference type="eggNOG" id="COG2146">
    <property type="taxonomic scope" value="Bacteria"/>
</dbReference>
<gene>
    <name evidence="6" type="primary">hcaC</name>
    <name evidence="6" type="ORF">BN77_p11065</name>
</gene>
<evidence type="ECO:0000313" key="6">
    <source>
        <dbReference type="EMBL" id="CCM78395.1"/>
    </source>
</evidence>
<dbReference type="PANTHER" id="PTHR21496">
    <property type="entry name" value="FERREDOXIN-RELATED"/>
    <property type="match status" value="1"/>
</dbReference>
<name>K0Q208_9HYPH</name>
<keyword evidence="6" id="KW-0223">Dioxygenase</keyword>
<evidence type="ECO:0000259" key="5">
    <source>
        <dbReference type="PROSITE" id="PS51296"/>
    </source>
</evidence>
<keyword evidence="7" id="KW-1185">Reference proteome</keyword>
<proteinExistence type="predicted"/>
<dbReference type="PROSITE" id="PS51296">
    <property type="entry name" value="RIESKE"/>
    <property type="match status" value="1"/>
</dbReference>
<accession>K0Q208</accession>
<dbReference type="InterPro" id="IPR017941">
    <property type="entry name" value="Rieske_2Fe-2S"/>
</dbReference>
<evidence type="ECO:0000313" key="7">
    <source>
        <dbReference type="Proteomes" id="UP000009319"/>
    </source>
</evidence>
<organism evidence="6 7">
    <name type="scientific">Rhizobium mesoamericanum STM3625</name>
    <dbReference type="NCBI Taxonomy" id="1211777"/>
    <lineage>
        <taxon>Bacteria</taxon>
        <taxon>Pseudomonadati</taxon>
        <taxon>Pseudomonadota</taxon>
        <taxon>Alphaproteobacteria</taxon>
        <taxon>Hyphomicrobiales</taxon>
        <taxon>Rhizobiaceae</taxon>
        <taxon>Rhizobium/Agrobacterium group</taxon>
        <taxon>Rhizobium</taxon>
    </lineage>
</organism>
<dbReference type="Proteomes" id="UP000009319">
    <property type="component" value="Unassembled WGS sequence"/>
</dbReference>
<evidence type="ECO:0000256" key="2">
    <source>
        <dbReference type="ARBA" id="ARBA00022723"/>
    </source>
</evidence>
<dbReference type="RefSeq" id="WP_007537306.1">
    <property type="nucleotide sequence ID" value="NZ_HF536773.1"/>
</dbReference>
<dbReference type="Gene3D" id="2.102.10.10">
    <property type="entry name" value="Rieske [2Fe-2S] iron-sulphur domain"/>
    <property type="match status" value="1"/>
</dbReference>
<keyword evidence="4" id="KW-0411">Iron-sulfur</keyword>
<keyword evidence="1" id="KW-0001">2Fe-2S</keyword>
<comment type="caution">
    <text evidence="6">The sequence shown here is derived from an EMBL/GenBank/DDBJ whole genome shotgun (WGS) entry which is preliminary data.</text>
</comment>
<feature type="domain" description="Rieske" evidence="5">
    <location>
        <begin position="4"/>
        <end position="100"/>
    </location>
</feature>
<dbReference type="EMBL" id="CANI01000039">
    <property type="protein sequence ID" value="CCM78395.1"/>
    <property type="molecule type" value="Genomic_DNA"/>
</dbReference>
<dbReference type="InterPro" id="IPR012747">
    <property type="entry name" value="MocE_2FeS"/>
</dbReference>
<dbReference type="GO" id="GO:0046872">
    <property type="term" value="F:metal ion binding"/>
    <property type="evidence" value="ECO:0007669"/>
    <property type="project" value="UniProtKB-KW"/>
</dbReference>
<dbReference type="GO" id="GO:0051537">
    <property type="term" value="F:2 iron, 2 sulfur cluster binding"/>
    <property type="evidence" value="ECO:0007669"/>
    <property type="project" value="UniProtKB-KW"/>
</dbReference>
<dbReference type="GO" id="GO:0051213">
    <property type="term" value="F:dioxygenase activity"/>
    <property type="evidence" value="ECO:0007669"/>
    <property type="project" value="UniProtKB-KW"/>
</dbReference>
<evidence type="ECO:0000256" key="4">
    <source>
        <dbReference type="ARBA" id="ARBA00023014"/>
    </source>
</evidence>
<keyword evidence="3" id="KW-0408">Iron</keyword>
<protein>
    <submittedName>
        <fullName evidence="6">3-phenylpropionate dioxygenase, ferredoxin subunit</fullName>
    </submittedName>
</protein>
<evidence type="ECO:0000256" key="1">
    <source>
        <dbReference type="ARBA" id="ARBA00022714"/>
    </source>
</evidence>
<keyword evidence="6" id="KW-0560">Oxidoreductase</keyword>
<dbReference type="STRING" id="1211777.BN77_p11065"/>
<dbReference type="PANTHER" id="PTHR21496:SF23">
    <property type="entry name" value="3-PHENYLPROPIONATE_CINNAMIC ACID DIOXYGENASE FERREDOXIN SUBUNIT"/>
    <property type="match status" value="1"/>
</dbReference>
<dbReference type="NCBIfam" id="TIGR02377">
    <property type="entry name" value="MocE_fam_FeS"/>
    <property type="match status" value="1"/>
</dbReference>
<dbReference type="Pfam" id="PF00355">
    <property type="entry name" value="Rieske"/>
    <property type="match status" value="1"/>
</dbReference>
<dbReference type="SUPFAM" id="SSF50022">
    <property type="entry name" value="ISP domain"/>
    <property type="match status" value="1"/>
</dbReference>
<dbReference type="CDD" id="cd03528">
    <property type="entry name" value="Rieske_RO_ferredoxin"/>
    <property type="match status" value="1"/>
</dbReference>
<reference evidence="6 7" key="1">
    <citation type="journal article" date="2013" name="Genome Announc.">
        <title>Draft Genome Sequence of Rhizobium mesoamericanum STM3625, a Nitrogen-Fixing Symbiont of Mimosa pudica Isolated in French Guiana (South America).</title>
        <authorList>
            <person name="Moulin L."/>
            <person name="Mornico D."/>
            <person name="Melkonian R."/>
            <person name="Klonowska A."/>
        </authorList>
    </citation>
    <scope>NUCLEOTIDE SEQUENCE [LARGE SCALE GENOMIC DNA]</scope>
    <source>
        <strain evidence="6 7">STM3625</strain>
    </source>
</reference>
<evidence type="ECO:0000256" key="3">
    <source>
        <dbReference type="ARBA" id="ARBA00023004"/>
    </source>
</evidence>
<sequence length="102" mass="11612">MPWIDACSAKEIDAEDVVRFDHNGRTFAIFRNDKDEYYCTDGLCTHEEIHLADGLVMENTVECPKHASVFNFTTGEVETPPACENLHTYSTRVENGRVMIEI</sequence>
<keyword evidence="2" id="KW-0479">Metal-binding</keyword>
<dbReference type="HOGENOM" id="CLU_055690_5_2_5"/>
<dbReference type="AlphaFoldDB" id="K0Q208"/>
<dbReference type="InterPro" id="IPR036922">
    <property type="entry name" value="Rieske_2Fe-2S_sf"/>
</dbReference>